<keyword evidence="1 7" id="KW-1003">Cell membrane</keyword>
<protein>
    <recommendedName>
        <fullName evidence="7">Flagellar protein</fullName>
    </recommendedName>
</protein>
<dbReference type="NCBIfam" id="TIGR03500">
    <property type="entry name" value="FliO_TIGR"/>
    <property type="match status" value="1"/>
</dbReference>
<reference evidence="8" key="1">
    <citation type="submission" date="2022-11" db="EMBL/GenBank/DDBJ databases">
        <title>Robbsia betulipollinis sp. nov., isolated from pollen of birch (Betula pendula).</title>
        <authorList>
            <person name="Shi H."/>
            <person name="Ambika Manirajan B."/>
            <person name="Ratering S."/>
            <person name="Geissler-Plaum R."/>
            <person name="Schnell S."/>
        </authorList>
    </citation>
    <scope>NUCLEOTIDE SEQUENCE</scope>
    <source>
        <strain evidence="8">Bb-Pol-6</strain>
    </source>
</reference>
<dbReference type="Pfam" id="PF04347">
    <property type="entry name" value="FliO"/>
    <property type="match status" value="1"/>
</dbReference>
<keyword evidence="5 7" id="KW-0975">Bacterial flagellum</keyword>
<keyword evidence="2 7" id="KW-0812">Transmembrane</keyword>
<dbReference type="RefSeq" id="WP_267845185.1">
    <property type="nucleotide sequence ID" value="NZ_JAPMXC010000001.1"/>
</dbReference>
<dbReference type="Proteomes" id="UP001082899">
    <property type="component" value="Unassembled WGS sequence"/>
</dbReference>
<evidence type="ECO:0000256" key="1">
    <source>
        <dbReference type="ARBA" id="ARBA00022475"/>
    </source>
</evidence>
<evidence type="ECO:0000256" key="4">
    <source>
        <dbReference type="ARBA" id="ARBA00023136"/>
    </source>
</evidence>
<dbReference type="EMBL" id="JAPMXC010000001">
    <property type="protein sequence ID" value="MCY0385993.1"/>
    <property type="molecule type" value="Genomic_DNA"/>
</dbReference>
<dbReference type="InterPro" id="IPR052205">
    <property type="entry name" value="FliO/MopB"/>
</dbReference>
<keyword evidence="8" id="KW-0969">Cilium</keyword>
<evidence type="ECO:0000256" key="7">
    <source>
        <dbReference type="RuleBase" id="RU362064"/>
    </source>
</evidence>
<dbReference type="InterPro" id="IPR022781">
    <property type="entry name" value="Flagellar_biosynth_FliO"/>
</dbReference>
<feature type="transmembrane region" description="Helical" evidence="7">
    <location>
        <begin position="27"/>
        <end position="49"/>
    </location>
</feature>
<evidence type="ECO:0000313" key="8">
    <source>
        <dbReference type="EMBL" id="MCY0385993.1"/>
    </source>
</evidence>
<evidence type="ECO:0000256" key="3">
    <source>
        <dbReference type="ARBA" id="ARBA00022989"/>
    </source>
</evidence>
<gene>
    <name evidence="8" type="primary">fliO</name>
    <name evidence="8" type="ORF">OVY01_01780</name>
</gene>
<comment type="subcellular location">
    <subcellularLocation>
        <location evidence="7">Cell membrane</location>
    </subcellularLocation>
    <subcellularLocation>
        <location evidence="7">Bacterial flagellum basal body</location>
    </subcellularLocation>
</comment>
<dbReference type="PANTHER" id="PTHR38766:SF1">
    <property type="entry name" value="FLAGELLAR PROTEIN FLIO"/>
    <property type="match status" value="1"/>
</dbReference>
<keyword evidence="4 7" id="KW-0472">Membrane</keyword>
<sequence length="138" mass="13927">MSTATFAHAASAVPVLGSAVPALGVGGIFQAVFGLIVVIGAVFACGWLARRLGIKPTRQGGLVKVVGSASLGTRERVVVVEVADTWLVLGVAPGNVRSLHTLPAQGTVDAAAPAGATPSFQAAFARQLRAKFNVPGKD</sequence>
<keyword evidence="8" id="KW-0966">Cell projection</keyword>
<keyword evidence="9" id="KW-1185">Reference proteome</keyword>
<evidence type="ECO:0000256" key="5">
    <source>
        <dbReference type="ARBA" id="ARBA00023143"/>
    </source>
</evidence>
<keyword evidence="3 7" id="KW-1133">Transmembrane helix</keyword>
<organism evidence="8 9">
    <name type="scientific">Robbsia betulipollinis</name>
    <dbReference type="NCBI Taxonomy" id="2981849"/>
    <lineage>
        <taxon>Bacteria</taxon>
        <taxon>Pseudomonadati</taxon>
        <taxon>Pseudomonadota</taxon>
        <taxon>Betaproteobacteria</taxon>
        <taxon>Burkholderiales</taxon>
        <taxon>Burkholderiaceae</taxon>
        <taxon>Robbsia</taxon>
    </lineage>
</organism>
<keyword evidence="8" id="KW-0282">Flagellum</keyword>
<evidence type="ECO:0000313" key="9">
    <source>
        <dbReference type="Proteomes" id="UP001082899"/>
    </source>
</evidence>
<evidence type="ECO:0000256" key="2">
    <source>
        <dbReference type="ARBA" id="ARBA00022692"/>
    </source>
</evidence>
<comment type="caution">
    <text evidence="8">The sequence shown here is derived from an EMBL/GenBank/DDBJ whole genome shotgun (WGS) entry which is preliminary data.</text>
</comment>
<comment type="similarity">
    <text evidence="6 7">Belongs to the FliO/MopB family.</text>
</comment>
<evidence type="ECO:0000256" key="6">
    <source>
        <dbReference type="ARBA" id="ARBA00037937"/>
    </source>
</evidence>
<name>A0ABT3ZHJ1_9BURK</name>
<proteinExistence type="inferred from homology"/>
<accession>A0ABT3ZHJ1</accession>
<dbReference type="PANTHER" id="PTHR38766">
    <property type="entry name" value="FLAGELLAR PROTEIN FLIO"/>
    <property type="match status" value="1"/>
</dbReference>